<sequence>MTSTSQIISPATAELDGKPLNALEQQAIDAEIDSQPAPVPTAAVASRNSQILLGASLVLIAFNLRPVFSSLSVLLPEIMAATGLSSASASLLTTLPVLCLGLFAPLAPMLARRFGAERTLLGMLILLAIGTAMRGLAGIPVLFFASGLAGACIAVGNVLLPGLVKRDFPNKTALMMGLYTMSLCAGAAGAAGLTVPLEKLLNDSWATALAVWSLPAIVIALVWAPQALASKRHAQHNGFTVRGLWSDKLAWQVTFFMGLQSALAYCVFGWLAPILRSRGMDGVTAGLAVSVSVMFQVATCLLVPPIAFKCSNQKLINVGLTAIAVIALVAMTLGPISGPWLWFWAGLQGVGQGGLFAAAMTVIVLRSPDAHVAAHLSSMSQAVGYTLAAMGPLTVGLLHSWTGSHHATAVLFIILGAGAAAFGIGAGRARLVAAKTVAL</sequence>
<feature type="transmembrane region" description="Helical" evidence="4">
    <location>
        <begin position="283"/>
        <end position="303"/>
    </location>
</feature>
<keyword evidence="6" id="KW-1185">Reference proteome</keyword>
<feature type="transmembrane region" description="Helical" evidence="4">
    <location>
        <begin position="315"/>
        <end position="336"/>
    </location>
</feature>
<dbReference type="PANTHER" id="PTHR23523">
    <property type="match status" value="1"/>
</dbReference>
<dbReference type="Gene3D" id="1.20.1250.20">
    <property type="entry name" value="MFS general substrate transporter like domains"/>
    <property type="match status" value="2"/>
</dbReference>
<evidence type="ECO:0000256" key="2">
    <source>
        <dbReference type="ARBA" id="ARBA00022989"/>
    </source>
</evidence>
<dbReference type="PANTHER" id="PTHR23523:SF2">
    <property type="entry name" value="2-NITROIMIDAZOLE TRANSPORTER"/>
    <property type="match status" value="1"/>
</dbReference>
<dbReference type="RefSeq" id="WP_188564526.1">
    <property type="nucleotide sequence ID" value="NZ_BMED01000001.1"/>
</dbReference>
<feature type="transmembrane region" description="Helical" evidence="4">
    <location>
        <begin position="87"/>
        <end position="107"/>
    </location>
</feature>
<dbReference type="EMBL" id="BMED01000001">
    <property type="protein sequence ID" value="GGC62262.1"/>
    <property type="molecule type" value="Genomic_DNA"/>
</dbReference>
<evidence type="ECO:0000256" key="4">
    <source>
        <dbReference type="SAM" id="Phobius"/>
    </source>
</evidence>
<evidence type="ECO:0000256" key="3">
    <source>
        <dbReference type="ARBA" id="ARBA00023136"/>
    </source>
</evidence>
<dbReference type="InterPro" id="IPR011701">
    <property type="entry name" value="MFS"/>
</dbReference>
<evidence type="ECO:0000256" key="1">
    <source>
        <dbReference type="ARBA" id="ARBA00022692"/>
    </source>
</evidence>
<name>A0A916U684_9BURK</name>
<dbReference type="InterPro" id="IPR036259">
    <property type="entry name" value="MFS_trans_sf"/>
</dbReference>
<reference evidence="5" key="2">
    <citation type="submission" date="2020-09" db="EMBL/GenBank/DDBJ databases">
        <authorList>
            <person name="Sun Q."/>
            <person name="Zhou Y."/>
        </authorList>
    </citation>
    <scope>NUCLEOTIDE SEQUENCE</scope>
    <source>
        <strain evidence="5">CGMCC 1.10998</strain>
    </source>
</reference>
<keyword evidence="2 4" id="KW-1133">Transmembrane helix</keyword>
<feature type="transmembrane region" description="Helical" evidence="4">
    <location>
        <begin position="407"/>
        <end position="426"/>
    </location>
</feature>
<dbReference type="Proteomes" id="UP000637423">
    <property type="component" value="Unassembled WGS sequence"/>
</dbReference>
<feature type="transmembrane region" description="Helical" evidence="4">
    <location>
        <begin position="119"/>
        <end position="137"/>
    </location>
</feature>
<reference evidence="5" key="1">
    <citation type="journal article" date="2014" name="Int. J. Syst. Evol. Microbiol.">
        <title>Complete genome sequence of Corynebacterium casei LMG S-19264T (=DSM 44701T), isolated from a smear-ripened cheese.</title>
        <authorList>
            <consortium name="US DOE Joint Genome Institute (JGI-PGF)"/>
            <person name="Walter F."/>
            <person name="Albersmeier A."/>
            <person name="Kalinowski J."/>
            <person name="Ruckert C."/>
        </authorList>
    </citation>
    <scope>NUCLEOTIDE SEQUENCE</scope>
    <source>
        <strain evidence="5">CGMCC 1.10998</strain>
    </source>
</reference>
<organism evidence="5 6">
    <name type="scientific">Undibacterium terreum</name>
    <dbReference type="NCBI Taxonomy" id="1224302"/>
    <lineage>
        <taxon>Bacteria</taxon>
        <taxon>Pseudomonadati</taxon>
        <taxon>Pseudomonadota</taxon>
        <taxon>Betaproteobacteria</taxon>
        <taxon>Burkholderiales</taxon>
        <taxon>Oxalobacteraceae</taxon>
        <taxon>Undibacterium</taxon>
    </lineage>
</organism>
<proteinExistence type="predicted"/>
<feature type="transmembrane region" description="Helical" evidence="4">
    <location>
        <begin position="176"/>
        <end position="197"/>
    </location>
</feature>
<keyword evidence="1 4" id="KW-0812">Transmembrane</keyword>
<dbReference type="SUPFAM" id="SSF103473">
    <property type="entry name" value="MFS general substrate transporter"/>
    <property type="match status" value="1"/>
</dbReference>
<accession>A0A916U684</accession>
<dbReference type="GO" id="GO:0022857">
    <property type="term" value="F:transmembrane transporter activity"/>
    <property type="evidence" value="ECO:0007669"/>
    <property type="project" value="InterPro"/>
</dbReference>
<comment type="caution">
    <text evidence="5">The sequence shown here is derived from an EMBL/GenBank/DDBJ whole genome shotgun (WGS) entry which is preliminary data.</text>
</comment>
<gene>
    <name evidence="5" type="ORF">GCM10011396_06420</name>
</gene>
<evidence type="ECO:0000313" key="5">
    <source>
        <dbReference type="EMBL" id="GGC62262.1"/>
    </source>
</evidence>
<feature type="transmembrane region" description="Helical" evidence="4">
    <location>
        <begin position="383"/>
        <end position="401"/>
    </location>
</feature>
<feature type="transmembrane region" description="Helical" evidence="4">
    <location>
        <begin position="51"/>
        <end position="75"/>
    </location>
</feature>
<evidence type="ECO:0000313" key="6">
    <source>
        <dbReference type="Proteomes" id="UP000637423"/>
    </source>
</evidence>
<dbReference type="CDD" id="cd17339">
    <property type="entry name" value="MFS_NIMT_CynX_like"/>
    <property type="match status" value="1"/>
</dbReference>
<dbReference type="InterPro" id="IPR052524">
    <property type="entry name" value="MFS_Cyanate_Porter"/>
</dbReference>
<feature type="transmembrane region" description="Helical" evidence="4">
    <location>
        <begin position="342"/>
        <end position="363"/>
    </location>
</feature>
<feature type="transmembrane region" description="Helical" evidence="4">
    <location>
        <begin position="249"/>
        <end position="271"/>
    </location>
</feature>
<dbReference type="Pfam" id="PF07690">
    <property type="entry name" value="MFS_1"/>
    <property type="match status" value="1"/>
</dbReference>
<protein>
    <submittedName>
        <fullName evidence="5">MFS transporter</fullName>
    </submittedName>
</protein>
<dbReference type="AlphaFoldDB" id="A0A916U684"/>
<feature type="transmembrane region" description="Helical" evidence="4">
    <location>
        <begin position="143"/>
        <end position="164"/>
    </location>
</feature>
<keyword evidence="3 4" id="KW-0472">Membrane</keyword>
<feature type="transmembrane region" description="Helical" evidence="4">
    <location>
        <begin position="209"/>
        <end position="228"/>
    </location>
</feature>